<sequence>MPEEGSDGDMHRLLWILRPHRRPLFWTAVSSGAFASLLPEDRLAGCKHSLLRNRIHREICSRR</sequence>
<evidence type="ECO:0000313" key="2">
    <source>
        <dbReference type="Proteomes" id="UP000314294"/>
    </source>
</evidence>
<comment type="caution">
    <text evidence="1">The sequence shown here is derived from an EMBL/GenBank/DDBJ whole genome shotgun (WGS) entry which is preliminary data.</text>
</comment>
<dbReference type="Proteomes" id="UP000314294">
    <property type="component" value="Unassembled WGS sequence"/>
</dbReference>
<reference evidence="1 2" key="1">
    <citation type="submission" date="2019-03" db="EMBL/GenBank/DDBJ databases">
        <title>First draft genome of Liparis tanakae, snailfish: a comprehensive survey of snailfish specific genes.</title>
        <authorList>
            <person name="Kim W."/>
            <person name="Song I."/>
            <person name="Jeong J.-H."/>
            <person name="Kim D."/>
            <person name="Kim S."/>
            <person name="Ryu S."/>
            <person name="Song J.Y."/>
            <person name="Lee S.K."/>
        </authorList>
    </citation>
    <scope>NUCLEOTIDE SEQUENCE [LARGE SCALE GENOMIC DNA]</scope>
    <source>
        <tissue evidence="1">Muscle</tissue>
    </source>
</reference>
<proteinExistence type="predicted"/>
<protein>
    <submittedName>
        <fullName evidence="1">Uncharacterized protein</fullName>
    </submittedName>
</protein>
<dbReference type="EMBL" id="SRLO01000071">
    <property type="protein sequence ID" value="TNN78720.1"/>
    <property type="molecule type" value="Genomic_DNA"/>
</dbReference>
<dbReference type="AlphaFoldDB" id="A0A4Z2IKZ9"/>
<evidence type="ECO:0000313" key="1">
    <source>
        <dbReference type="EMBL" id="TNN78720.1"/>
    </source>
</evidence>
<accession>A0A4Z2IKZ9</accession>
<gene>
    <name evidence="1" type="ORF">EYF80_011124</name>
</gene>
<name>A0A4Z2IKZ9_9TELE</name>
<keyword evidence="2" id="KW-1185">Reference proteome</keyword>
<organism evidence="1 2">
    <name type="scientific">Liparis tanakae</name>
    <name type="common">Tanaka's snailfish</name>
    <dbReference type="NCBI Taxonomy" id="230148"/>
    <lineage>
        <taxon>Eukaryota</taxon>
        <taxon>Metazoa</taxon>
        <taxon>Chordata</taxon>
        <taxon>Craniata</taxon>
        <taxon>Vertebrata</taxon>
        <taxon>Euteleostomi</taxon>
        <taxon>Actinopterygii</taxon>
        <taxon>Neopterygii</taxon>
        <taxon>Teleostei</taxon>
        <taxon>Neoteleostei</taxon>
        <taxon>Acanthomorphata</taxon>
        <taxon>Eupercaria</taxon>
        <taxon>Perciformes</taxon>
        <taxon>Cottioidei</taxon>
        <taxon>Cottales</taxon>
        <taxon>Liparidae</taxon>
        <taxon>Liparis</taxon>
    </lineage>
</organism>